<dbReference type="SUPFAM" id="SSF53474">
    <property type="entry name" value="alpha/beta-Hydrolases"/>
    <property type="match status" value="1"/>
</dbReference>
<sequence length="282" mass="30694">MTTMTARLTSFGNDGLQFDVRDDGPADGEVILALHGFPQTSASWRLVTPFLTAAGFRVLAPDQRGYSPGARPRRVGDYGLDRLAGDVLALADAAGVERFHLLGHDWGGGVAWQLAATHPDRVRTLSVASTPHPRAMIAAMKGRQAVRLWYVALFQLPRIPERLLTRHGGARARELARRSGMPDPQRVADLFAQPGAATATINWYRAMRTPGVPAPGEVHIPVLYVWSDGDTALGRRAADLTARWVTGDYRFVVLTGVSHWIPDERPRELAELVLARIAGSAA</sequence>
<dbReference type="InterPro" id="IPR000639">
    <property type="entry name" value="Epox_hydrolase-like"/>
</dbReference>
<dbReference type="InterPro" id="IPR000073">
    <property type="entry name" value="AB_hydrolase_1"/>
</dbReference>
<reference evidence="4" key="1">
    <citation type="journal article" date="2019" name="Int. J. Syst. Evol. Microbiol.">
        <title>The Global Catalogue of Microorganisms (GCM) 10K type strain sequencing project: providing services to taxonomists for standard genome sequencing and annotation.</title>
        <authorList>
            <consortium name="The Broad Institute Genomics Platform"/>
            <consortium name="The Broad Institute Genome Sequencing Center for Infectious Disease"/>
            <person name="Wu L."/>
            <person name="Ma J."/>
        </authorList>
    </citation>
    <scope>NUCLEOTIDE SEQUENCE [LARGE SCALE GENOMIC DNA]</scope>
    <source>
        <strain evidence="4">JCM 16929</strain>
    </source>
</reference>
<name>A0ABP7A7T9_9ACTN</name>
<organism evidence="3 4">
    <name type="scientific">Microlunatus ginsengisoli</name>
    <dbReference type="NCBI Taxonomy" id="363863"/>
    <lineage>
        <taxon>Bacteria</taxon>
        <taxon>Bacillati</taxon>
        <taxon>Actinomycetota</taxon>
        <taxon>Actinomycetes</taxon>
        <taxon>Propionibacteriales</taxon>
        <taxon>Propionibacteriaceae</taxon>
        <taxon>Microlunatus</taxon>
    </lineage>
</organism>
<gene>
    <name evidence="3" type="ORF">GCM10022236_31040</name>
</gene>
<dbReference type="PRINTS" id="PR00412">
    <property type="entry name" value="EPOXHYDRLASE"/>
</dbReference>
<dbReference type="PRINTS" id="PR00111">
    <property type="entry name" value="ABHYDROLASE"/>
</dbReference>
<dbReference type="Pfam" id="PF00561">
    <property type="entry name" value="Abhydrolase_1"/>
    <property type="match status" value="1"/>
</dbReference>
<evidence type="ECO:0000313" key="4">
    <source>
        <dbReference type="Proteomes" id="UP001501490"/>
    </source>
</evidence>
<evidence type="ECO:0000256" key="1">
    <source>
        <dbReference type="ARBA" id="ARBA00022801"/>
    </source>
</evidence>
<dbReference type="Gene3D" id="3.40.50.1820">
    <property type="entry name" value="alpha/beta hydrolase"/>
    <property type="match status" value="1"/>
</dbReference>
<dbReference type="PANTHER" id="PTHR43329">
    <property type="entry name" value="EPOXIDE HYDROLASE"/>
    <property type="match status" value="1"/>
</dbReference>
<comment type="caution">
    <text evidence="3">The sequence shown here is derived from an EMBL/GenBank/DDBJ whole genome shotgun (WGS) entry which is preliminary data.</text>
</comment>
<proteinExistence type="predicted"/>
<dbReference type="GO" id="GO:0016787">
    <property type="term" value="F:hydrolase activity"/>
    <property type="evidence" value="ECO:0007669"/>
    <property type="project" value="UniProtKB-KW"/>
</dbReference>
<dbReference type="InterPro" id="IPR029058">
    <property type="entry name" value="AB_hydrolase_fold"/>
</dbReference>
<keyword evidence="1 3" id="KW-0378">Hydrolase</keyword>
<accession>A0ABP7A7T9</accession>
<protein>
    <submittedName>
        <fullName evidence="3">Alpha/beta fold hydrolase</fullName>
    </submittedName>
</protein>
<dbReference type="EMBL" id="BAABAB010000022">
    <property type="protein sequence ID" value="GAA3626553.1"/>
    <property type="molecule type" value="Genomic_DNA"/>
</dbReference>
<keyword evidence="4" id="KW-1185">Reference proteome</keyword>
<dbReference type="Proteomes" id="UP001501490">
    <property type="component" value="Unassembled WGS sequence"/>
</dbReference>
<evidence type="ECO:0000313" key="3">
    <source>
        <dbReference type="EMBL" id="GAA3626553.1"/>
    </source>
</evidence>
<feature type="domain" description="AB hydrolase-1" evidence="2">
    <location>
        <begin position="30"/>
        <end position="266"/>
    </location>
</feature>
<evidence type="ECO:0000259" key="2">
    <source>
        <dbReference type="Pfam" id="PF00561"/>
    </source>
</evidence>